<dbReference type="AlphaFoldDB" id="A0A4R1MFR1"/>
<evidence type="ECO:0000256" key="1">
    <source>
        <dbReference type="SAM" id="Phobius"/>
    </source>
</evidence>
<keyword evidence="1" id="KW-0812">Transmembrane</keyword>
<organism evidence="3 4">
    <name type="scientific">Natranaerovirga hydrolytica</name>
    <dbReference type="NCBI Taxonomy" id="680378"/>
    <lineage>
        <taxon>Bacteria</taxon>
        <taxon>Bacillati</taxon>
        <taxon>Bacillota</taxon>
        <taxon>Clostridia</taxon>
        <taxon>Lachnospirales</taxon>
        <taxon>Natranaerovirgaceae</taxon>
        <taxon>Natranaerovirga</taxon>
    </lineage>
</organism>
<dbReference type="OrthoDB" id="9774125at2"/>
<dbReference type="InterPro" id="IPR025275">
    <property type="entry name" value="DUF4015"/>
</dbReference>
<dbReference type="RefSeq" id="WP_132283027.1">
    <property type="nucleotide sequence ID" value="NZ_SMGQ01000015.1"/>
</dbReference>
<name>A0A4R1MFR1_9FIRM</name>
<comment type="caution">
    <text evidence="3">The sequence shown here is derived from an EMBL/GenBank/DDBJ whole genome shotgun (WGS) entry which is preliminary data.</text>
</comment>
<dbReference type="SUPFAM" id="SSF51445">
    <property type="entry name" value="(Trans)glycosidases"/>
    <property type="match status" value="1"/>
</dbReference>
<keyword evidence="1" id="KW-0472">Membrane</keyword>
<sequence length="415" mass="47703">MGKRNNNKKNSFKILGILVIMVVVVSGVLYYNNYESDNFINLPNANSATEVNAMENNVDFSYYQQTPITGHEKFHENVKVKGIFSTAHSINNPTKLEELIDLANETEINSFVIDVKDDDGFVTYRMDNPLVQEIGSARNIIRDIEGVMDKLYDNDIFPIARIVVFKDNYLAKNVPEYAIKNKDGSLWYYKNVAWVNPYNRDSWEYILEVAKEAAKVGFKEIQFDYIRFEATSTLNNADLGPDADELSRTAVIADFLDYANEALEPYNVIVSADVFGIVYLSQHDANNLGQDYVKMSERVDVISPMVYPSHYGFGFYGTPRDKHSDWFPYEIIYGSMVNSNEAIEKIEDESKRPIVRPWLQAFTASYLRDPNYRVYRGEEIREQIQGTYDAGLEEWILWNAGTNYNHIRDGLKPAE</sequence>
<evidence type="ECO:0000313" key="4">
    <source>
        <dbReference type="Proteomes" id="UP000294545"/>
    </source>
</evidence>
<evidence type="ECO:0000259" key="2">
    <source>
        <dbReference type="Pfam" id="PF13200"/>
    </source>
</evidence>
<protein>
    <recommendedName>
        <fullName evidence="2">DUF4015 domain-containing protein</fullName>
    </recommendedName>
</protein>
<proteinExistence type="predicted"/>
<dbReference type="Pfam" id="PF13200">
    <property type="entry name" value="DUF4015"/>
    <property type="match status" value="1"/>
</dbReference>
<feature type="transmembrane region" description="Helical" evidence="1">
    <location>
        <begin position="12"/>
        <end position="31"/>
    </location>
</feature>
<keyword evidence="4" id="KW-1185">Reference proteome</keyword>
<accession>A0A4R1MFR1</accession>
<dbReference type="Proteomes" id="UP000294545">
    <property type="component" value="Unassembled WGS sequence"/>
</dbReference>
<evidence type="ECO:0000313" key="3">
    <source>
        <dbReference type="EMBL" id="TCK90582.1"/>
    </source>
</evidence>
<dbReference type="Gene3D" id="3.20.20.80">
    <property type="entry name" value="Glycosidases"/>
    <property type="match status" value="1"/>
</dbReference>
<gene>
    <name evidence="3" type="ORF">EDC19_2351</name>
</gene>
<dbReference type="EMBL" id="SMGQ01000015">
    <property type="protein sequence ID" value="TCK90582.1"/>
    <property type="molecule type" value="Genomic_DNA"/>
</dbReference>
<dbReference type="InterPro" id="IPR017853">
    <property type="entry name" value="GH"/>
</dbReference>
<reference evidence="3 4" key="1">
    <citation type="submission" date="2019-03" db="EMBL/GenBank/DDBJ databases">
        <title>Genomic Encyclopedia of Type Strains, Phase IV (KMG-IV): sequencing the most valuable type-strain genomes for metagenomic binning, comparative biology and taxonomic classification.</title>
        <authorList>
            <person name="Goeker M."/>
        </authorList>
    </citation>
    <scope>NUCLEOTIDE SEQUENCE [LARGE SCALE GENOMIC DNA]</scope>
    <source>
        <strain evidence="3 4">DSM 24176</strain>
    </source>
</reference>
<feature type="domain" description="DUF4015" evidence="2">
    <location>
        <begin position="82"/>
        <end position="404"/>
    </location>
</feature>
<keyword evidence="1" id="KW-1133">Transmembrane helix</keyword>